<evidence type="ECO:0000313" key="6">
    <source>
        <dbReference type="Proteomes" id="UP000646308"/>
    </source>
</evidence>
<dbReference type="Gene3D" id="3.40.630.30">
    <property type="match status" value="1"/>
</dbReference>
<evidence type="ECO:0000256" key="2">
    <source>
        <dbReference type="ARBA" id="ARBA00023315"/>
    </source>
</evidence>
<dbReference type="Proteomes" id="UP000646308">
    <property type="component" value="Unassembled WGS sequence"/>
</dbReference>
<sequence length="183" mass="21826">MHYFRLPIDTRFSLVKLDMSRAYEVFEVVKQEREHLREFLDWIDYVQSIEDEVKFLKEALRLEAENQSRLYFIYEENQLVGAIDLHKIDTINNQGEVGYWLSQHVTGQGVMTKAVKLLCDIAFNELMLNRLEIRAQKENIASQRVAEKAGFRFMGEARESLYRNNTYVTMYHYELLKRHFSTT</sequence>
<dbReference type="GO" id="GO:0016747">
    <property type="term" value="F:acyltransferase activity, transferring groups other than amino-acyl groups"/>
    <property type="evidence" value="ECO:0007669"/>
    <property type="project" value="InterPro"/>
</dbReference>
<dbReference type="InterPro" id="IPR016181">
    <property type="entry name" value="Acyl_CoA_acyltransferase"/>
</dbReference>
<dbReference type="KEGG" id="sagq:EP23_11430"/>
<dbReference type="InterPro" id="IPR000182">
    <property type="entry name" value="GNAT_dom"/>
</dbReference>
<comment type="caution">
    <text evidence="5">The sequence shown here is derived from an EMBL/GenBank/DDBJ whole genome shotgun (WGS) entry which is preliminary data.</text>
</comment>
<accession>A0A2T4MRF1</accession>
<dbReference type="RefSeq" id="WP_060552358.1">
    <property type="nucleotide sequence ID" value="NZ_CP009623.1"/>
</dbReference>
<comment type="similarity">
    <text evidence="3">Belongs to the acetyltransferase family. RimJ subfamily.</text>
</comment>
<dbReference type="Pfam" id="PF13302">
    <property type="entry name" value="Acetyltransf_3"/>
    <property type="match status" value="1"/>
</dbReference>
<dbReference type="SUPFAM" id="SSF55729">
    <property type="entry name" value="Acyl-CoA N-acyltransferases (Nat)"/>
    <property type="match status" value="1"/>
</dbReference>
<dbReference type="AlphaFoldDB" id="A0A2T4MRF1"/>
<evidence type="ECO:0000256" key="1">
    <source>
        <dbReference type="ARBA" id="ARBA00022679"/>
    </source>
</evidence>
<organism evidence="5 6">
    <name type="scientific">Staphylococcus agnetis</name>
    <dbReference type="NCBI Taxonomy" id="985762"/>
    <lineage>
        <taxon>Bacteria</taxon>
        <taxon>Bacillati</taxon>
        <taxon>Bacillota</taxon>
        <taxon>Bacilli</taxon>
        <taxon>Bacillales</taxon>
        <taxon>Staphylococcaceae</taxon>
        <taxon>Staphylococcus</taxon>
    </lineage>
</organism>
<feature type="domain" description="N-acetyltransferase" evidence="4">
    <location>
        <begin position="23"/>
        <end position="178"/>
    </location>
</feature>
<dbReference type="InterPro" id="IPR051531">
    <property type="entry name" value="N-acetyltransferase"/>
</dbReference>
<gene>
    <name evidence="5" type="ORF">GLV84_06320</name>
</gene>
<evidence type="ECO:0000256" key="3">
    <source>
        <dbReference type="ARBA" id="ARBA00038502"/>
    </source>
</evidence>
<reference evidence="5" key="1">
    <citation type="submission" date="2019-11" db="EMBL/GenBank/DDBJ databases">
        <title>Whole genome comparisons of Staphylococcus agnetis isolates from cattle and chickens.</title>
        <authorList>
            <person name="Rhoads D."/>
            <person name="Shwani A."/>
            <person name="Adkins P."/>
            <person name="Calcutt M."/>
            <person name="Middleton J."/>
        </authorList>
    </citation>
    <scope>NUCLEOTIDE SEQUENCE</scope>
    <source>
        <strain evidence="5">1387</strain>
    </source>
</reference>
<protein>
    <submittedName>
        <fullName evidence="5">GNAT family N-acetyltransferase</fullName>
    </submittedName>
</protein>
<dbReference type="PROSITE" id="PS51186">
    <property type="entry name" value="GNAT"/>
    <property type="match status" value="1"/>
</dbReference>
<proteinExistence type="inferred from homology"/>
<evidence type="ECO:0000313" key="5">
    <source>
        <dbReference type="EMBL" id="NJI02435.1"/>
    </source>
</evidence>
<keyword evidence="1" id="KW-0808">Transferase</keyword>
<dbReference type="PANTHER" id="PTHR43792:SF8">
    <property type="entry name" value="[RIBOSOMAL PROTEIN US5]-ALANINE N-ACETYLTRANSFERASE"/>
    <property type="match status" value="1"/>
</dbReference>
<name>A0A2T4MRF1_9STAP</name>
<dbReference type="PANTHER" id="PTHR43792">
    <property type="entry name" value="GNAT FAMILY, PUTATIVE (AFU_ORTHOLOGUE AFUA_3G00765)-RELATED-RELATED"/>
    <property type="match status" value="1"/>
</dbReference>
<dbReference type="OrthoDB" id="9784707at2"/>
<dbReference type="EMBL" id="WMFL01000073">
    <property type="protein sequence ID" value="NJI02435.1"/>
    <property type="molecule type" value="Genomic_DNA"/>
</dbReference>
<dbReference type="GeneID" id="57690790"/>
<keyword evidence="2" id="KW-0012">Acyltransferase</keyword>
<evidence type="ECO:0000259" key="4">
    <source>
        <dbReference type="PROSITE" id="PS51186"/>
    </source>
</evidence>